<evidence type="ECO:0000313" key="14">
    <source>
        <dbReference type="EMBL" id="CAC5382264.1"/>
    </source>
</evidence>
<dbReference type="InterPro" id="IPR036055">
    <property type="entry name" value="LDL_receptor-like_sf"/>
</dbReference>
<feature type="disulfide bond" evidence="12">
    <location>
        <begin position="337"/>
        <end position="352"/>
    </location>
</feature>
<evidence type="ECO:0000256" key="12">
    <source>
        <dbReference type="PROSITE-ProRule" id="PRU00124"/>
    </source>
</evidence>
<dbReference type="InterPro" id="IPR001881">
    <property type="entry name" value="EGF-like_Ca-bd_dom"/>
</dbReference>
<evidence type="ECO:0000256" key="7">
    <source>
        <dbReference type="ARBA" id="ARBA00022989"/>
    </source>
</evidence>
<keyword evidence="7" id="KW-1133">Transmembrane helix</keyword>
<keyword evidence="9 11" id="KW-1015">Disulfide bond</keyword>
<reference evidence="14 15" key="1">
    <citation type="submission" date="2020-06" db="EMBL/GenBank/DDBJ databases">
        <authorList>
            <person name="Li R."/>
            <person name="Bekaert M."/>
        </authorList>
    </citation>
    <scope>NUCLEOTIDE SEQUENCE [LARGE SCALE GENOMIC DNA]</scope>
    <source>
        <strain evidence="15">wild</strain>
    </source>
</reference>
<evidence type="ECO:0000313" key="15">
    <source>
        <dbReference type="Proteomes" id="UP000507470"/>
    </source>
</evidence>
<evidence type="ECO:0000256" key="11">
    <source>
        <dbReference type="PROSITE-ProRule" id="PRU00076"/>
    </source>
</evidence>
<dbReference type="CDD" id="cd00054">
    <property type="entry name" value="EGF_CA"/>
    <property type="match status" value="1"/>
</dbReference>
<dbReference type="SMART" id="SM00179">
    <property type="entry name" value="EGF_CA"/>
    <property type="match status" value="1"/>
</dbReference>
<protein>
    <recommendedName>
        <fullName evidence="13">EGF-like domain-containing protein</fullName>
    </recommendedName>
</protein>
<evidence type="ECO:0000256" key="10">
    <source>
        <dbReference type="ARBA" id="ARBA00023180"/>
    </source>
</evidence>
<dbReference type="InterPro" id="IPR023415">
    <property type="entry name" value="LDLR_class-A_CS"/>
</dbReference>
<dbReference type="PROSITE" id="PS50026">
    <property type="entry name" value="EGF_3"/>
    <property type="match status" value="1"/>
</dbReference>
<keyword evidence="8" id="KW-0472">Membrane</keyword>
<dbReference type="PROSITE" id="PS00022">
    <property type="entry name" value="EGF_1"/>
    <property type="match status" value="1"/>
</dbReference>
<dbReference type="Pfam" id="PF00008">
    <property type="entry name" value="EGF"/>
    <property type="match status" value="1"/>
</dbReference>
<sequence length="353" mass="39221">MSSKNLCEDTSTVPLKILNTFSRLIALSTWILTRAILRVEVTSSALNCGLPLVKDGILSLNLRGKSKSSIVKPLSAIISSPGNSKALLVEDTNECSSYPCKNGGVCNDLTEEYTCACSQRYTGLRCETDTCGGHFTSLTGSFEQDRMLLINCSLTKQHKTNLYAMNVDIFPFVYEGRRTSDILILGLGNHDEPRTVETRGNNMLVTFTSYFENSGSGFQASYITESFDCPPGQIRCTADRSIGCVSAHKLCDESSDCPYGYDERNCQYNNTCGTNQFRCRSGQCIHNQWKCDGHRTCIDGSDELASICTDPSWNTCTNWWEFECSTDRQCISKKLKCDGFEDCFDGSDERNCL</sequence>
<dbReference type="InterPro" id="IPR000152">
    <property type="entry name" value="EGF-type_Asp/Asn_hydroxyl_site"/>
</dbReference>
<dbReference type="Pfam" id="PF00057">
    <property type="entry name" value="Ldl_recept_a"/>
    <property type="match status" value="3"/>
</dbReference>
<keyword evidence="10" id="KW-0325">Glycoprotein</keyword>
<dbReference type="InterPro" id="IPR035914">
    <property type="entry name" value="Sperma_CUB_dom_sf"/>
</dbReference>
<dbReference type="Gene3D" id="4.10.400.10">
    <property type="entry name" value="Low-density Lipoprotein Receptor"/>
    <property type="match status" value="3"/>
</dbReference>
<evidence type="ECO:0000256" key="1">
    <source>
        <dbReference type="ARBA" id="ARBA00004167"/>
    </source>
</evidence>
<comment type="caution">
    <text evidence="11">Lacks conserved residue(s) required for the propagation of feature annotation.</text>
</comment>
<comment type="subcellular location">
    <subcellularLocation>
        <location evidence="2">Endomembrane system</location>
    </subcellularLocation>
    <subcellularLocation>
        <location evidence="1">Membrane</location>
        <topology evidence="1">Single-pass membrane protein</topology>
    </subcellularLocation>
</comment>
<evidence type="ECO:0000256" key="3">
    <source>
        <dbReference type="ARBA" id="ARBA00022536"/>
    </source>
</evidence>
<dbReference type="FunFam" id="4.10.400.10:FF:000002">
    <property type="entry name" value="Low-density lipoprotein receptor-related protein 1"/>
    <property type="match status" value="1"/>
</dbReference>
<evidence type="ECO:0000259" key="13">
    <source>
        <dbReference type="PROSITE" id="PS50026"/>
    </source>
</evidence>
<gene>
    <name evidence="14" type="ORF">MCOR_18110</name>
</gene>
<dbReference type="SUPFAM" id="SSF49854">
    <property type="entry name" value="Spermadhesin, CUB domain"/>
    <property type="match status" value="1"/>
</dbReference>
<dbReference type="InterPro" id="IPR050685">
    <property type="entry name" value="LDLR"/>
</dbReference>
<dbReference type="InterPro" id="IPR002172">
    <property type="entry name" value="LDrepeatLR_classA_rpt"/>
</dbReference>
<name>A0A6J8BHA1_MYTCO</name>
<evidence type="ECO:0000256" key="8">
    <source>
        <dbReference type="ARBA" id="ARBA00023136"/>
    </source>
</evidence>
<dbReference type="GO" id="GO:0005509">
    <property type="term" value="F:calcium ion binding"/>
    <property type="evidence" value="ECO:0007669"/>
    <property type="project" value="InterPro"/>
</dbReference>
<feature type="disulfide bond" evidence="12">
    <location>
        <begin position="279"/>
        <end position="297"/>
    </location>
</feature>
<evidence type="ECO:0000256" key="6">
    <source>
        <dbReference type="ARBA" id="ARBA00022737"/>
    </source>
</evidence>
<evidence type="ECO:0000256" key="2">
    <source>
        <dbReference type="ARBA" id="ARBA00004308"/>
    </source>
</evidence>
<dbReference type="PANTHER" id="PTHR24270">
    <property type="entry name" value="LOW-DENSITY LIPOPROTEIN RECEPTOR-RELATED"/>
    <property type="match status" value="1"/>
</dbReference>
<dbReference type="SMART" id="SM00192">
    <property type="entry name" value="LDLa"/>
    <property type="match status" value="3"/>
</dbReference>
<feature type="disulfide bond" evidence="12">
    <location>
        <begin position="251"/>
        <end position="266"/>
    </location>
</feature>
<feature type="disulfide bond" evidence="11">
    <location>
        <begin position="117"/>
        <end position="126"/>
    </location>
</feature>
<dbReference type="PROSITE" id="PS50068">
    <property type="entry name" value="LDLRA_2"/>
    <property type="match status" value="3"/>
</dbReference>
<dbReference type="Proteomes" id="UP000507470">
    <property type="component" value="Unassembled WGS sequence"/>
</dbReference>
<dbReference type="SMART" id="SM00181">
    <property type="entry name" value="EGF"/>
    <property type="match status" value="1"/>
</dbReference>
<dbReference type="OrthoDB" id="6162345at2759"/>
<keyword evidence="4" id="KW-0812">Transmembrane</keyword>
<accession>A0A6J8BHA1</accession>
<dbReference type="GO" id="GO:0005886">
    <property type="term" value="C:plasma membrane"/>
    <property type="evidence" value="ECO:0007669"/>
    <property type="project" value="TreeGrafter"/>
</dbReference>
<dbReference type="AlphaFoldDB" id="A0A6J8BHA1"/>
<dbReference type="PRINTS" id="PR00010">
    <property type="entry name" value="EGFBLOOD"/>
</dbReference>
<keyword evidence="5" id="KW-0732">Signal</keyword>
<organism evidence="14 15">
    <name type="scientific">Mytilus coruscus</name>
    <name type="common">Sea mussel</name>
    <dbReference type="NCBI Taxonomy" id="42192"/>
    <lineage>
        <taxon>Eukaryota</taxon>
        <taxon>Metazoa</taxon>
        <taxon>Spiralia</taxon>
        <taxon>Lophotrochozoa</taxon>
        <taxon>Mollusca</taxon>
        <taxon>Bivalvia</taxon>
        <taxon>Autobranchia</taxon>
        <taxon>Pteriomorphia</taxon>
        <taxon>Mytilida</taxon>
        <taxon>Mytiloidea</taxon>
        <taxon>Mytilidae</taxon>
        <taxon>Mytilinae</taxon>
        <taxon>Mytilus</taxon>
    </lineage>
</organism>
<dbReference type="PROSITE" id="PS00010">
    <property type="entry name" value="ASX_HYDROXYL"/>
    <property type="match status" value="1"/>
</dbReference>
<dbReference type="FunFam" id="2.10.25.10:FF:000143">
    <property type="entry name" value="Protein crumbs 1"/>
    <property type="match status" value="1"/>
</dbReference>
<dbReference type="GO" id="GO:0012505">
    <property type="term" value="C:endomembrane system"/>
    <property type="evidence" value="ECO:0007669"/>
    <property type="project" value="UniProtKB-SubCell"/>
</dbReference>
<keyword evidence="3 11" id="KW-0245">EGF-like domain</keyword>
<feature type="domain" description="EGF-like" evidence="13">
    <location>
        <begin position="91"/>
        <end position="127"/>
    </location>
</feature>
<dbReference type="InterPro" id="IPR000742">
    <property type="entry name" value="EGF"/>
</dbReference>
<dbReference type="PROSITE" id="PS01187">
    <property type="entry name" value="EGF_CA"/>
    <property type="match status" value="1"/>
</dbReference>
<feature type="disulfide bond" evidence="12">
    <location>
        <begin position="272"/>
        <end position="284"/>
    </location>
</feature>
<keyword evidence="6" id="KW-0677">Repeat</keyword>
<dbReference type="InterPro" id="IPR018097">
    <property type="entry name" value="EGF_Ca-bd_CS"/>
</dbReference>
<dbReference type="EMBL" id="CACVKT020003176">
    <property type="protein sequence ID" value="CAC5382264.1"/>
    <property type="molecule type" value="Genomic_DNA"/>
</dbReference>
<dbReference type="Gene3D" id="2.10.25.10">
    <property type="entry name" value="Laminin"/>
    <property type="match status" value="1"/>
</dbReference>
<dbReference type="CDD" id="cd00112">
    <property type="entry name" value="LDLa"/>
    <property type="match status" value="3"/>
</dbReference>
<dbReference type="SUPFAM" id="SSF57424">
    <property type="entry name" value="LDL receptor-like module"/>
    <property type="match status" value="3"/>
</dbReference>
<evidence type="ECO:0000256" key="9">
    <source>
        <dbReference type="ARBA" id="ARBA00023157"/>
    </source>
</evidence>
<dbReference type="PROSITE" id="PS01209">
    <property type="entry name" value="LDLRA_1"/>
    <property type="match status" value="1"/>
</dbReference>
<dbReference type="SUPFAM" id="SSF57196">
    <property type="entry name" value="EGF/Laminin"/>
    <property type="match status" value="1"/>
</dbReference>
<dbReference type="Gene3D" id="2.60.120.290">
    <property type="entry name" value="Spermadhesin, CUB domain"/>
    <property type="match status" value="1"/>
</dbReference>
<dbReference type="GO" id="GO:0016192">
    <property type="term" value="P:vesicle-mediated transport"/>
    <property type="evidence" value="ECO:0007669"/>
    <property type="project" value="UniProtKB-ARBA"/>
</dbReference>
<dbReference type="PRINTS" id="PR00261">
    <property type="entry name" value="LDLRECEPTOR"/>
</dbReference>
<keyword evidence="15" id="KW-1185">Reference proteome</keyword>
<evidence type="ECO:0000256" key="5">
    <source>
        <dbReference type="ARBA" id="ARBA00022729"/>
    </source>
</evidence>
<evidence type="ECO:0000256" key="4">
    <source>
        <dbReference type="ARBA" id="ARBA00022692"/>
    </source>
</evidence>
<proteinExistence type="predicted"/>